<evidence type="ECO:0000259" key="1">
    <source>
        <dbReference type="Pfam" id="PF05732"/>
    </source>
</evidence>
<dbReference type="RefSeq" id="WP_381509216.1">
    <property type="nucleotide sequence ID" value="NZ_JBHUOM010000062.1"/>
</dbReference>
<dbReference type="Proteomes" id="UP001597512">
    <property type="component" value="Unassembled WGS sequence"/>
</dbReference>
<protein>
    <submittedName>
        <fullName evidence="2">Replication/maintenance protein RepL</fullName>
    </submittedName>
</protein>
<feature type="domain" description="Plasmid replication protein RepL" evidence="1">
    <location>
        <begin position="15"/>
        <end position="127"/>
    </location>
</feature>
<sequence length="162" mass="18811">MKHEKTVIDPKTDELKEVNNNFVQFYKDSLDFVIEATRENPTALRVFFWLVQHMDNRNALVISQQALADMLDLGRTTIHVCTVYLKEKQALTVFKSGNTNVYALNSQIVWQDSADTKRYAHFDAKVYLTEKEQEDEKPIYSTQLIGHAIKREPKHKKQPKAA</sequence>
<evidence type="ECO:0000313" key="2">
    <source>
        <dbReference type="EMBL" id="MFD2938361.1"/>
    </source>
</evidence>
<organism evidence="2 3">
    <name type="scientific">Spirosoma flavum</name>
    <dbReference type="NCBI Taxonomy" id="2048557"/>
    <lineage>
        <taxon>Bacteria</taxon>
        <taxon>Pseudomonadati</taxon>
        <taxon>Bacteroidota</taxon>
        <taxon>Cytophagia</taxon>
        <taxon>Cytophagales</taxon>
        <taxon>Cytophagaceae</taxon>
        <taxon>Spirosoma</taxon>
    </lineage>
</organism>
<gene>
    <name evidence="2" type="ORF">ACFS25_31655</name>
</gene>
<dbReference type="InterPro" id="IPR008813">
    <property type="entry name" value="Plasmid_replication_RepL"/>
</dbReference>
<comment type="caution">
    <text evidence="2">The sequence shown here is derived from an EMBL/GenBank/DDBJ whole genome shotgun (WGS) entry which is preliminary data.</text>
</comment>
<dbReference type="Pfam" id="PF05732">
    <property type="entry name" value="RepL"/>
    <property type="match status" value="1"/>
</dbReference>
<name>A0ABW6AS70_9BACT</name>
<dbReference type="EMBL" id="JBHUOM010000062">
    <property type="protein sequence ID" value="MFD2938361.1"/>
    <property type="molecule type" value="Genomic_DNA"/>
</dbReference>
<keyword evidence="3" id="KW-1185">Reference proteome</keyword>
<accession>A0ABW6AS70</accession>
<evidence type="ECO:0000313" key="3">
    <source>
        <dbReference type="Proteomes" id="UP001597512"/>
    </source>
</evidence>
<proteinExistence type="predicted"/>
<reference evidence="3" key="1">
    <citation type="journal article" date="2019" name="Int. J. Syst. Evol. Microbiol.">
        <title>The Global Catalogue of Microorganisms (GCM) 10K type strain sequencing project: providing services to taxonomists for standard genome sequencing and annotation.</title>
        <authorList>
            <consortium name="The Broad Institute Genomics Platform"/>
            <consortium name="The Broad Institute Genome Sequencing Center for Infectious Disease"/>
            <person name="Wu L."/>
            <person name="Ma J."/>
        </authorList>
    </citation>
    <scope>NUCLEOTIDE SEQUENCE [LARGE SCALE GENOMIC DNA]</scope>
    <source>
        <strain evidence="3">KCTC 52490</strain>
    </source>
</reference>